<sequence length="510" mass="56238">MRERKQNAMREAELDRLLECGLTDLPPGDVLEDVTPWKRAMNRVLLGMALTGITLNVLCLNYLLPAVGMALLLLGFRALRRENRWFGVCWGITVVRTAYGYGLLVLDTTILRGAFYASPAAVVLAAADLALLLAECFCLRGGLRAVQEKAGLPPHVGGAAALMVWYGILGILAVIGYSGLLLGVAVIVMYVLTLRSLWKLSKELDEAGYGVRPAPVRVSDRAVAGALAAVLALGCACGYLLGGRYPMEWAPVDAGEHSGVEESKARLLALGVPDYVLNDLTAEDLAACDGAILVVVDVDDYPVNSGRRVSHSYWIGGERHTNIHTVYDVKELRITGVGVELPGERWMLIQHFLWTTPPGFCGTESIQLWPAYRAGMEGWRSGGALTGRVLYDEGGQTYAAPYCFLGEQTFAYDSLFWGKQIRDDLFAAFSLPRDGENCRGYVAYPIERVRDGYIVDGWFNYTHQQSWMQYPVMTAMENQMTNGWNWEGVFYEVSTALQFYQNEEGVRLLG</sequence>
<feature type="transmembrane region" description="Helical" evidence="1">
    <location>
        <begin position="222"/>
        <end position="241"/>
    </location>
</feature>
<evidence type="ECO:0000313" key="3">
    <source>
        <dbReference type="Proteomes" id="UP000095746"/>
    </source>
</evidence>
<dbReference type="EMBL" id="CYZT01000252">
    <property type="protein sequence ID" value="CUP08443.1"/>
    <property type="molecule type" value="Genomic_DNA"/>
</dbReference>
<evidence type="ECO:0000313" key="2">
    <source>
        <dbReference type="EMBL" id="CUP08443.1"/>
    </source>
</evidence>
<reference evidence="2 3" key="1">
    <citation type="submission" date="2015-09" db="EMBL/GenBank/DDBJ databases">
        <authorList>
            <consortium name="Pathogen Informatics"/>
        </authorList>
    </citation>
    <scope>NUCLEOTIDE SEQUENCE [LARGE SCALE GENOMIC DNA]</scope>
    <source>
        <strain evidence="2 3">2789STDY5608854</strain>
    </source>
</reference>
<dbReference type="Proteomes" id="UP000095746">
    <property type="component" value="Unassembled WGS sequence"/>
</dbReference>
<dbReference type="AlphaFoldDB" id="A0A174K8M0"/>
<organism evidence="2 3">
    <name type="scientific">Flavonifractor plautii</name>
    <name type="common">Fusobacterium plautii</name>
    <dbReference type="NCBI Taxonomy" id="292800"/>
    <lineage>
        <taxon>Bacteria</taxon>
        <taxon>Bacillati</taxon>
        <taxon>Bacillota</taxon>
        <taxon>Clostridia</taxon>
        <taxon>Eubacteriales</taxon>
        <taxon>Oscillospiraceae</taxon>
        <taxon>Flavonifractor</taxon>
    </lineage>
</organism>
<accession>A0A174K8M0</accession>
<feature type="transmembrane region" description="Helical" evidence="1">
    <location>
        <begin position="163"/>
        <end position="192"/>
    </location>
</feature>
<proteinExistence type="predicted"/>
<name>A0A174K8M0_FLAPL</name>
<feature type="transmembrane region" description="Helical" evidence="1">
    <location>
        <begin position="113"/>
        <end position="134"/>
    </location>
</feature>
<keyword evidence="1" id="KW-0472">Membrane</keyword>
<keyword evidence="1" id="KW-1133">Transmembrane helix</keyword>
<protein>
    <submittedName>
        <fullName evidence="2">Uncharacterized protein</fullName>
    </submittedName>
</protein>
<dbReference type="RefSeq" id="WP_021633434.1">
    <property type="nucleotide sequence ID" value="NZ_JADNAN010000193.1"/>
</dbReference>
<gene>
    <name evidence="2" type="ORF">ERS852411_02653</name>
</gene>
<keyword evidence="1" id="KW-0812">Transmembrane</keyword>
<evidence type="ECO:0000256" key="1">
    <source>
        <dbReference type="SAM" id="Phobius"/>
    </source>
</evidence>
<feature type="transmembrane region" description="Helical" evidence="1">
    <location>
        <begin position="84"/>
        <end position="106"/>
    </location>
</feature>
<feature type="transmembrane region" description="Helical" evidence="1">
    <location>
        <begin position="44"/>
        <end position="64"/>
    </location>
</feature>